<protein>
    <submittedName>
        <fullName evidence="4">CHAT domain-containing protein</fullName>
    </submittedName>
</protein>
<sequence>MNLVSNVLLCLALALTAANSALAAAPSSSDRDQNQSSTEQPQQPAQNPKEENLDPSYEERWKRNQKELGDRHPFTISSLESYANALRWANRLQEAEPLLAQVVRLRKEVTGPRKAITASAVVTHAMVLANLGHSTKAIPLFAEAWNISHEAAGESDFSTLNNLHLYIYTLSAVGRYREAAPLQAELWRLHREKFGEDSREALSSMGEYARILNAAGRLGEAAPLYEKSWRNANATLGPDHPETMTRLNNHALFLSKIGQSLEAEKYMSEVLQAMRRKWGEKHEAKINALGNYAAILIELGRIEEAGLIIAEASDLSREILGDMHDLTLTSLNSQALNLNRLGRTEAAEKIMAEVLQSRKKTLGEKHPETINAMDGYAPILADLQRQQEAVTLQREALRLSYESLGEKHPDTVRILNNYASLMGKMGRSEEVLSLRTKALKIGREVFGPASPRIWFLELQQSRDMLRRPGRSHLAIEPARLAVSSIQKTLEAAGLNPAAEAQADRNAPSEADYFKTFADAAWASRPDRASQASSNDRARQDAELGADVFEALQNIFRGSANKAVALAAARKISESRSKALAELAIQREQLSNQWVAADQELVSSLANIDPDSEARRTNLRDTKAVILSEMEIIDARLRKEVPEYFNFIRPQPLSLAEAKALVGKEDAALLVVPSEFGTHIMAVTDEGLAWRRSDWTAKEIQQAVQRLLWDVGANVEVSPVDAAKWGDEGEGAYPFDRHTAHMLYNQIIAPVAKHLDGKRHLYIAASGSLSSMPFGMLVSSPPSGSDGDPDVLRATSWFADDHALVQIPSLQSLSLFRKINNQHIKQRHDIEFQGFGDPLLNGKAAGRAQRNLRQWSRTGSALVNTEDLRKLARLPGTAREINALGDAFGASPKAIFLGERATERNIRTINLADTRILALATHGLVAGEVRGANEPGLVFTPPQIADEDDNGLLTASEITGLTLNAEWVILSACNTATGDGSEGAPGLSGLARSFFYAGARNLLASHWPVRDAVAPKISVRTVEIFRDNPELTRAEAFQQAIREVRNDRTADSETDTWAHPNAWAPFSLIGDR</sequence>
<dbReference type="Pfam" id="PF12770">
    <property type="entry name" value="CHAT"/>
    <property type="match status" value="1"/>
</dbReference>
<feature type="region of interest" description="Disordered" evidence="1">
    <location>
        <begin position="25"/>
        <end position="56"/>
    </location>
</feature>
<evidence type="ECO:0000313" key="4">
    <source>
        <dbReference type="EMBL" id="GAA0478028.1"/>
    </source>
</evidence>
<dbReference type="Proteomes" id="UP001500713">
    <property type="component" value="Unassembled WGS sequence"/>
</dbReference>
<dbReference type="PANTHER" id="PTHR46082">
    <property type="entry name" value="ATP/GTP-BINDING PROTEIN-RELATED"/>
    <property type="match status" value="1"/>
</dbReference>
<keyword evidence="2" id="KW-0732">Signal</keyword>
<dbReference type="InterPro" id="IPR024983">
    <property type="entry name" value="CHAT_dom"/>
</dbReference>
<evidence type="ECO:0000256" key="1">
    <source>
        <dbReference type="SAM" id="MobiDB-lite"/>
    </source>
</evidence>
<comment type="caution">
    <text evidence="4">The sequence shown here is derived from an EMBL/GenBank/DDBJ whole genome shotgun (WGS) entry which is preliminary data.</text>
</comment>
<accession>A0ABP3KEU6</accession>
<dbReference type="InterPro" id="IPR011990">
    <property type="entry name" value="TPR-like_helical_dom_sf"/>
</dbReference>
<organism evidence="4 5">
    <name type="scientific">Parasphingorhabdus litoris</name>
    <dbReference type="NCBI Taxonomy" id="394733"/>
    <lineage>
        <taxon>Bacteria</taxon>
        <taxon>Pseudomonadati</taxon>
        <taxon>Pseudomonadota</taxon>
        <taxon>Alphaproteobacteria</taxon>
        <taxon>Sphingomonadales</taxon>
        <taxon>Sphingomonadaceae</taxon>
        <taxon>Parasphingorhabdus</taxon>
    </lineage>
</organism>
<feature type="chain" id="PRO_5045868563" evidence="2">
    <location>
        <begin position="24"/>
        <end position="1071"/>
    </location>
</feature>
<feature type="domain" description="CHAT" evidence="3">
    <location>
        <begin position="738"/>
        <end position="1070"/>
    </location>
</feature>
<dbReference type="Pfam" id="PF13374">
    <property type="entry name" value="TPR_10"/>
    <property type="match status" value="1"/>
</dbReference>
<dbReference type="Pfam" id="PF13424">
    <property type="entry name" value="TPR_12"/>
    <property type="match status" value="2"/>
</dbReference>
<dbReference type="Gene3D" id="1.25.40.10">
    <property type="entry name" value="Tetratricopeptide repeat domain"/>
    <property type="match status" value="3"/>
</dbReference>
<dbReference type="InterPro" id="IPR053137">
    <property type="entry name" value="NLR-like"/>
</dbReference>
<feature type="signal peptide" evidence="2">
    <location>
        <begin position="1"/>
        <end position="23"/>
    </location>
</feature>
<reference evidence="5" key="1">
    <citation type="journal article" date="2019" name="Int. J. Syst. Evol. Microbiol.">
        <title>The Global Catalogue of Microorganisms (GCM) 10K type strain sequencing project: providing services to taxonomists for standard genome sequencing and annotation.</title>
        <authorList>
            <consortium name="The Broad Institute Genomics Platform"/>
            <consortium name="The Broad Institute Genome Sequencing Center for Infectious Disease"/>
            <person name="Wu L."/>
            <person name="Ma J."/>
        </authorList>
    </citation>
    <scope>NUCLEOTIDE SEQUENCE [LARGE SCALE GENOMIC DNA]</scope>
    <source>
        <strain evidence="5">JCM 14162</strain>
    </source>
</reference>
<name>A0ABP3KEU6_9SPHN</name>
<dbReference type="RefSeq" id="WP_229954682.1">
    <property type="nucleotide sequence ID" value="NZ_BAAAEM010000002.1"/>
</dbReference>
<evidence type="ECO:0000256" key="2">
    <source>
        <dbReference type="SAM" id="SignalP"/>
    </source>
</evidence>
<gene>
    <name evidence="4" type="ORF">GCM10009096_19920</name>
</gene>
<dbReference type="SUPFAM" id="SSF48452">
    <property type="entry name" value="TPR-like"/>
    <property type="match status" value="3"/>
</dbReference>
<evidence type="ECO:0000313" key="5">
    <source>
        <dbReference type="Proteomes" id="UP001500713"/>
    </source>
</evidence>
<dbReference type="EMBL" id="BAAAEM010000002">
    <property type="protein sequence ID" value="GAA0478028.1"/>
    <property type="molecule type" value="Genomic_DNA"/>
</dbReference>
<dbReference type="PANTHER" id="PTHR46082:SF11">
    <property type="entry name" value="AAA+ ATPASE DOMAIN-CONTAINING PROTEIN-RELATED"/>
    <property type="match status" value="1"/>
</dbReference>
<feature type="compositionally biased region" description="Polar residues" evidence="1">
    <location>
        <begin position="34"/>
        <end position="46"/>
    </location>
</feature>
<proteinExistence type="predicted"/>
<evidence type="ECO:0000259" key="3">
    <source>
        <dbReference type="Pfam" id="PF12770"/>
    </source>
</evidence>
<keyword evidence="5" id="KW-1185">Reference proteome</keyword>